<dbReference type="AlphaFoldDB" id="X8CIW2"/>
<evidence type="ECO:0000256" key="1">
    <source>
        <dbReference type="SAM" id="MobiDB-lite"/>
    </source>
</evidence>
<feature type="region of interest" description="Disordered" evidence="1">
    <location>
        <begin position="263"/>
        <end position="285"/>
    </location>
</feature>
<reference evidence="2 3" key="1">
    <citation type="submission" date="2013-12" db="EMBL/GenBank/DDBJ databases">
        <authorList>
            <person name="Zelazny A."/>
            <person name="Olivier K."/>
            <person name="Holland S."/>
            <person name="Lenaerts A."/>
            <person name="Ordway D."/>
            <person name="DeGroote M.A."/>
            <person name="Parker T."/>
            <person name="Sizemore C."/>
            <person name="Tallon L.J."/>
            <person name="Sadzewicz L.K."/>
            <person name="Sengamalay N."/>
            <person name="Fraser C.M."/>
            <person name="Hine E."/>
            <person name="Shefchek K.A."/>
            <person name="Das S.P."/>
            <person name="Tettelin H."/>
        </authorList>
    </citation>
    <scope>NUCLEOTIDE SEQUENCE [LARGE SCALE GENOMIC DNA]</scope>
    <source>
        <strain evidence="2 3">1956</strain>
    </source>
</reference>
<dbReference type="Proteomes" id="UP000020825">
    <property type="component" value="Unassembled WGS sequence"/>
</dbReference>
<comment type="caution">
    <text evidence="2">The sequence shown here is derived from an EMBL/GenBank/DDBJ whole genome shotgun (WGS) entry which is preliminary data.</text>
</comment>
<organism evidence="2 3">
    <name type="scientific">Mycobacterium intracellulare 1956</name>
    <dbReference type="NCBI Taxonomy" id="1299331"/>
    <lineage>
        <taxon>Bacteria</taxon>
        <taxon>Bacillati</taxon>
        <taxon>Actinomycetota</taxon>
        <taxon>Actinomycetes</taxon>
        <taxon>Mycobacteriales</taxon>
        <taxon>Mycobacteriaceae</taxon>
        <taxon>Mycobacterium</taxon>
        <taxon>Mycobacterium avium complex (MAC)</taxon>
    </lineage>
</organism>
<gene>
    <name evidence="2" type="ORF">I550_4461</name>
</gene>
<dbReference type="PATRIC" id="fig|1299331.3.peg.4355"/>
<dbReference type="EMBL" id="JAOG01000002">
    <property type="protein sequence ID" value="EUA56302.1"/>
    <property type="molecule type" value="Genomic_DNA"/>
</dbReference>
<evidence type="ECO:0000313" key="2">
    <source>
        <dbReference type="EMBL" id="EUA56302.1"/>
    </source>
</evidence>
<sequence>MAFTGRPRAWGLRGDFGADLGDHGADVLGGAALHVEPQQRLGVRAAQVEPVAVAQVDRHAVHVIEGVDAGAERSQHRLGALRGVGHGEVDLAGRFVALVVRGQLGQRAVLLAERGQHVQRGQHPGVGAPEVAEVVVGRMFAAEDRAGVGHQRLDIGVAHPRAQRCAAALADQFGHRARGDHVVDDRRADLAAQLARGHQAGHRRRRHGVAAFVDHEAAVGVPVEGQPDVGAGLAHERLQVHQVGGLERVGLVIGEGAVELEVQRQQRDRGDRAEHRGGGQAGHAVAGVDGHAQRAQPRGVHQGPQVLPVVGQHVAVGDGAGWAVVTLHAGDDVVGDDAQSALGADRFGPRPAELDSVVGGGVMARGEHRAGAVQQPGGEVELIGRGQTDAHHVEALAGDAGGEGRGQGGRTVAHVVADHDLAGALGAHQSGEGCAQIGDQRLVELFAD</sequence>
<dbReference type="EC" id="5.4.2.8" evidence="2"/>
<evidence type="ECO:0000313" key="3">
    <source>
        <dbReference type="Proteomes" id="UP000020825"/>
    </source>
</evidence>
<name>X8CIW2_MYCIT</name>
<accession>X8CIW2</accession>
<keyword evidence="2" id="KW-0413">Isomerase</keyword>
<feature type="compositionally biased region" description="Basic and acidic residues" evidence="1">
    <location>
        <begin position="263"/>
        <end position="277"/>
    </location>
</feature>
<proteinExistence type="predicted"/>
<protein>
    <submittedName>
        <fullName evidence="2">Phosphomannomutase domain protein</fullName>
        <ecNumber evidence="2">5.4.2.8</ecNumber>
    </submittedName>
</protein>
<dbReference type="GO" id="GO:0004615">
    <property type="term" value="F:phosphomannomutase activity"/>
    <property type="evidence" value="ECO:0007669"/>
    <property type="project" value="UniProtKB-EC"/>
</dbReference>